<organism evidence="1 2">
    <name type="scientific">Alteromonas mediterranea</name>
    <dbReference type="NCBI Taxonomy" id="314275"/>
    <lineage>
        <taxon>Bacteria</taxon>
        <taxon>Pseudomonadati</taxon>
        <taxon>Pseudomonadota</taxon>
        <taxon>Gammaproteobacteria</taxon>
        <taxon>Alteromonadales</taxon>
        <taxon>Alteromonadaceae</taxon>
        <taxon>Alteromonas/Salinimonas group</taxon>
        <taxon>Alteromonas</taxon>
    </lineage>
</organism>
<protein>
    <submittedName>
        <fullName evidence="1">Uncharacterized protein</fullName>
    </submittedName>
</protein>
<keyword evidence="1" id="KW-0614">Plasmid</keyword>
<proteinExistence type="predicted"/>
<dbReference type="SUPFAM" id="SSF81901">
    <property type="entry name" value="HCP-like"/>
    <property type="match status" value="1"/>
</dbReference>
<sequence length="252" mass="28858">MATQYQVICQEVTEFVKRGEFERAASVLEKYKGVREKFIARAFYILYSDKRSHYYSREGAIEHLNFLEKAKDIWGVMEKGRCLLEGDLYKKDTFGAEDLFNAALNVKGTSIDKAKYYLGLIASNGLHSPDNEDARDPEHARAMFSEVMQGESGFRELAREEYCRTIMRSGQITPKERASLFNHLSQLFTKNPERGAPLYSEFLLEALSILGKTVFSEERAPQGMTEKADFDARYNELRNAITVMKNILPSTK</sequence>
<dbReference type="Proteomes" id="UP000182101">
    <property type="component" value="Plasmid pAMCP48-600"/>
</dbReference>
<accession>A0AAC9NTM5</accession>
<reference evidence="1 2" key="1">
    <citation type="submission" date="2016-11" db="EMBL/GenBank/DDBJ databases">
        <title>Networking in microbes: conjugative elements and plasmids in the genus Alteromonas.</title>
        <authorList>
            <person name="Lopez-Perez M."/>
            <person name="Ramon-Marco N."/>
            <person name="Rodriguez-Valera F."/>
        </authorList>
    </citation>
    <scope>NUCLEOTIDE SEQUENCE [LARGE SCALE GENOMIC DNA]</scope>
    <source>
        <strain evidence="1 2">CP48</strain>
        <plasmid evidence="2">pamcp48-600</plasmid>
    </source>
</reference>
<dbReference type="RefSeq" id="WP_071960534.1">
    <property type="nucleotide sequence ID" value="NZ_CP018025.1"/>
</dbReference>
<geneLocation type="plasmid" evidence="2">
    <name>pamcp48-600</name>
</geneLocation>
<dbReference type="EMBL" id="CP018025">
    <property type="protein sequence ID" value="APD91924.1"/>
    <property type="molecule type" value="Genomic_DNA"/>
</dbReference>
<dbReference type="AlphaFoldDB" id="A0AAC9NTM5"/>
<evidence type="ECO:0000313" key="2">
    <source>
        <dbReference type="Proteomes" id="UP000182101"/>
    </source>
</evidence>
<evidence type="ECO:0000313" key="1">
    <source>
        <dbReference type="EMBL" id="APD91924.1"/>
    </source>
</evidence>
<name>A0AAC9NTM5_9ALTE</name>
<gene>
    <name evidence="1" type="ORF">BM524_18565</name>
</gene>